<evidence type="ECO:0000259" key="3">
    <source>
        <dbReference type="Pfam" id="PF07859"/>
    </source>
</evidence>
<dbReference type="AlphaFoldDB" id="I7JWQ0"/>
<dbReference type="Proteomes" id="UP000011016">
    <property type="component" value="Unassembled WGS sequence"/>
</dbReference>
<dbReference type="Proteomes" id="UP000006078">
    <property type="component" value="Unassembled WGS sequence"/>
</dbReference>
<dbReference type="Gene3D" id="3.40.50.1820">
    <property type="entry name" value="alpha/beta hydrolase"/>
    <property type="match status" value="1"/>
</dbReference>
<name>I7JWQ0_9CORY</name>
<dbReference type="InterPro" id="IPR050300">
    <property type="entry name" value="GDXG_lipolytic_enzyme"/>
</dbReference>
<evidence type="ECO:0000313" key="6">
    <source>
        <dbReference type="Proteomes" id="UP000006078"/>
    </source>
</evidence>
<dbReference type="InterPro" id="IPR029058">
    <property type="entry name" value="AB_hydrolase_fold"/>
</dbReference>
<dbReference type="EMBL" id="CAJZ01000189">
    <property type="protein sequence ID" value="CCI84011.1"/>
    <property type="molecule type" value="Genomic_DNA"/>
</dbReference>
<evidence type="ECO:0000256" key="1">
    <source>
        <dbReference type="ARBA" id="ARBA00010515"/>
    </source>
</evidence>
<evidence type="ECO:0000313" key="7">
    <source>
        <dbReference type="Proteomes" id="UP000011016"/>
    </source>
</evidence>
<dbReference type="PANTHER" id="PTHR48081">
    <property type="entry name" value="AB HYDROLASE SUPERFAMILY PROTEIN C4A8.06C"/>
    <property type="match status" value="1"/>
</dbReference>
<reference evidence="4 7" key="1">
    <citation type="journal article" date="2012" name="J. Bacteriol.">
        <title>Draft Genome Sequence of Turicella otitidis ATCC 51513, Isolated from Middle Ear Fluid from a Child with Otitis Media.</title>
        <authorList>
            <person name="Brinkrolf K."/>
            <person name="Schneider J."/>
            <person name="Knecht M."/>
            <person name="Ruckert C."/>
            <person name="Tauch A."/>
        </authorList>
    </citation>
    <scope>NUCLEOTIDE SEQUENCE [LARGE SCALE GENOMIC DNA]</scope>
    <source>
        <strain evidence="4 7">ATCC 51513</strain>
    </source>
</reference>
<dbReference type="eggNOG" id="COG0657">
    <property type="taxonomic scope" value="Bacteria"/>
</dbReference>
<dbReference type="EC" id="3.1.1.-" evidence="4"/>
<organism evidence="4 7">
    <name type="scientific">Corynebacterium otitidis ATCC 51513</name>
    <dbReference type="NCBI Taxonomy" id="883169"/>
    <lineage>
        <taxon>Bacteria</taxon>
        <taxon>Bacillati</taxon>
        <taxon>Actinomycetota</taxon>
        <taxon>Actinomycetes</taxon>
        <taxon>Mycobacteriales</taxon>
        <taxon>Corynebacteriaceae</taxon>
        <taxon>Corynebacterium</taxon>
    </lineage>
</organism>
<dbReference type="PROSITE" id="PS01173">
    <property type="entry name" value="LIPASE_GDXG_HIS"/>
    <property type="match status" value="1"/>
</dbReference>
<evidence type="ECO:0000256" key="2">
    <source>
        <dbReference type="ARBA" id="ARBA00022801"/>
    </source>
</evidence>
<gene>
    <name evidence="4" type="primary">lipP</name>
    <name evidence="4" type="ORF">BN46_1289</name>
    <name evidence="5" type="ORF">HMPREF9719_01729</name>
</gene>
<dbReference type="PANTHER" id="PTHR48081:SF8">
    <property type="entry name" value="ALPHA_BETA HYDROLASE FOLD-3 DOMAIN-CONTAINING PROTEIN-RELATED"/>
    <property type="match status" value="1"/>
</dbReference>
<dbReference type="Pfam" id="PF07859">
    <property type="entry name" value="Abhydrolase_3"/>
    <property type="match status" value="1"/>
</dbReference>
<feature type="domain" description="Alpha/beta hydrolase fold-3" evidence="3">
    <location>
        <begin position="98"/>
        <end position="311"/>
    </location>
</feature>
<sequence length="338" mass="36238">MAKTTFHTLSDEYSGRPIAADSWPNIEARREQEAQAAASGAPAPTVAELRENYRKTSLVETVDVPAEPRTRDFEVGPWRARLYDPRPEAEAGEETPVIVYLHGGGWVIGDLETHHPLNRRLSAVSGLPVVSVDYRLAPEHPYPAAVEDSRAAVSWVTDAAAEHGLKATRLGIGGDSAGGTLTAVLSNEIAAGSLNTHGVELGAQVLFYPAVDLTKEHRESSPSYQRIARGFPLTAQTMEVFSSTYLPAGTDASAADISPLLHDLPEGLPATYLVTADNDPLAHEGAEYAARLAQAGAELTYAHLVGYAHSLFTSLKSIPTSVRYLDKAAAFFREQLAS</sequence>
<dbReference type="OrthoDB" id="3181909at2"/>
<dbReference type="RefSeq" id="WP_004601619.1">
    <property type="nucleotide sequence ID" value="NZ_HF541868.1"/>
</dbReference>
<comment type="caution">
    <text evidence="4">The sequence shown here is derived from an EMBL/GenBank/DDBJ whole genome shotgun (WGS) entry which is preliminary data.</text>
</comment>
<keyword evidence="2 4" id="KW-0378">Hydrolase</keyword>
<dbReference type="STRING" id="29321.AAV33_04770"/>
<protein>
    <submittedName>
        <fullName evidence="4">Alpha/beta hydrolase domain-containing protein</fullName>
        <ecNumber evidence="4">3.1.1.-</ecNumber>
    </submittedName>
</protein>
<evidence type="ECO:0000313" key="4">
    <source>
        <dbReference type="EMBL" id="CCI84011.1"/>
    </source>
</evidence>
<dbReference type="SUPFAM" id="SSF53474">
    <property type="entry name" value="alpha/beta-Hydrolases"/>
    <property type="match status" value="1"/>
</dbReference>
<comment type="similarity">
    <text evidence="1">Belongs to the 'GDXG' lipolytic enzyme family.</text>
</comment>
<keyword evidence="6" id="KW-1185">Reference proteome</keyword>
<dbReference type="HOGENOM" id="CLU_012494_6_2_11"/>
<reference evidence="5 6" key="2">
    <citation type="submission" date="2012-08" db="EMBL/GenBank/DDBJ databases">
        <title>The Genome Sequence of Turicella otitidis ATCC 51513.</title>
        <authorList>
            <consortium name="The Broad Institute Genome Sequencing Platform"/>
            <person name="Earl A."/>
            <person name="Ward D."/>
            <person name="Feldgarden M."/>
            <person name="Gevers D."/>
            <person name="Huys G."/>
            <person name="Walker B."/>
            <person name="Young S.K."/>
            <person name="Zeng Q."/>
            <person name="Gargeya S."/>
            <person name="Fitzgerald M."/>
            <person name="Haas B."/>
            <person name="Abouelleil A."/>
            <person name="Alvarado L."/>
            <person name="Arachchi H.M."/>
            <person name="Berlin A.M."/>
            <person name="Chapman S.B."/>
            <person name="Goldberg J."/>
            <person name="Griggs A."/>
            <person name="Gujja S."/>
            <person name="Hansen M."/>
            <person name="Howarth C."/>
            <person name="Imamovic A."/>
            <person name="Larimer J."/>
            <person name="McCowen C."/>
            <person name="Montmayeur A."/>
            <person name="Murphy C."/>
            <person name="Neiman D."/>
            <person name="Pearson M."/>
            <person name="Priest M."/>
            <person name="Roberts A."/>
            <person name="Saif S."/>
            <person name="Shea T."/>
            <person name="Sisk P."/>
            <person name="Sykes S."/>
            <person name="Wortman J."/>
            <person name="Nusbaum C."/>
            <person name="Birren B."/>
        </authorList>
    </citation>
    <scope>NUCLEOTIDE SEQUENCE [LARGE SCALE GENOMIC DNA]</scope>
    <source>
        <strain evidence="5 6">ATCC 51513</strain>
    </source>
</reference>
<accession>I7JWQ0</accession>
<dbReference type="InterPro" id="IPR013094">
    <property type="entry name" value="AB_hydrolase_3"/>
</dbReference>
<dbReference type="EMBL" id="AHAE01000082">
    <property type="protein sequence ID" value="EJZ81321.1"/>
    <property type="molecule type" value="Genomic_DNA"/>
</dbReference>
<dbReference type="InterPro" id="IPR002168">
    <property type="entry name" value="Lipase_GDXG_HIS_AS"/>
</dbReference>
<dbReference type="GO" id="GO:0016787">
    <property type="term" value="F:hydrolase activity"/>
    <property type="evidence" value="ECO:0007669"/>
    <property type="project" value="UniProtKB-KW"/>
</dbReference>
<evidence type="ECO:0000313" key="5">
    <source>
        <dbReference type="EMBL" id="EJZ81321.1"/>
    </source>
</evidence>
<proteinExistence type="inferred from homology"/>